<name>A0ABR0C087_PURLI</name>
<evidence type="ECO:0000256" key="1">
    <source>
        <dbReference type="SAM" id="MobiDB-lite"/>
    </source>
</evidence>
<feature type="region of interest" description="Disordered" evidence="1">
    <location>
        <begin position="68"/>
        <end position="92"/>
    </location>
</feature>
<feature type="region of interest" description="Disordered" evidence="1">
    <location>
        <begin position="169"/>
        <end position="218"/>
    </location>
</feature>
<gene>
    <name evidence="2" type="ORF">Purlil1_5792</name>
</gene>
<evidence type="ECO:0000313" key="3">
    <source>
        <dbReference type="Proteomes" id="UP001287286"/>
    </source>
</evidence>
<reference evidence="2 3" key="1">
    <citation type="journal article" date="2024" name="Microbiol. Resour. Announc.">
        <title>Genome annotations for the ascomycete fungi Trichoderma harzianum, Trichoderma aggressivum, and Purpureocillium lilacinum.</title>
        <authorList>
            <person name="Beijen E.P.W."/>
            <person name="Ohm R.A."/>
        </authorList>
    </citation>
    <scope>NUCLEOTIDE SEQUENCE [LARGE SCALE GENOMIC DNA]</scope>
    <source>
        <strain evidence="2 3">CBS 150709</strain>
    </source>
</reference>
<sequence length="218" mass="23111">MGGSGARAWLIPCEGKRDILSDFLSGVGTHVASAGSWTGDFDIGINMSGRPVRKPQWGSCAPTAPRHLPVGRGKHWSTRSRLGIKPQGTPINSDEIQTFAESTPAGPRSTAASRLKPVVATYHGIPGPIQTAVHSFVYSLDKAAQTQRQCRARIASWTKALRFVYTRRPSTGTFCSPRPPQIGKSPGPAHGPAVQSDSGASKDPVEASASPARPRRAP</sequence>
<dbReference type="EMBL" id="JAWRVI010000018">
    <property type="protein sequence ID" value="KAK4089689.1"/>
    <property type="molecule type" value="Genomic_DNA"/>
</dbReference>
<comment type="caution">
    <text evidence="2">The sequence shown here is derived from an EMBL/GenBank/DDBJ whole genome shotgun (WGS) entry which is preliminary data.</text>
</comment>
<evidence type="ECO:0000313" key="2">
    <source>
        <dbReference type="EMBL" id="KAK4089689.1"/>
    </source>
</evidence>
<accession>A0ABR0C087</accession>
<organism evidence="2 3">
    <name type="scientific">Purpureocillium lilacinum</name>
    <name type="common">Paecilomyces lilacinus</name>
    <dbReference type="NCBI Taxonomy" id="33203"/>
    <lineage>
        <taxon>Eukaryota</taxon>
        <taxon>Fungi</taxon>
        <taxon>Dikarya</taxon>
        <taxon>Ascomycota</taxon>
        <taxon>Pezizomycotina</taxon>
        <taxon>Sordariomycetes</taxon>
        <taxon>Hypocreomycetidae</taxon>
        <taxon>Hypocreales</taxon>
        <taxon>Ophiocordycipitaceae</taxon>
        <taxon>Purpureocillium</taxon>
    </lineage>
</organism>
<dbReference type="Proteomes" id="UP001287286">
    <property type="component" value="Unassembled WGS sequence"/>
</dbReference>
<protein>
    <submittedName>
        <fullName evidence="2">Uncharacterized protein</fullName>
    </submittedName>
</protein>
<keyword evidence="3" id="KW-1185">Reference proteome</keyword>
<proteinExistence type="predicted"/>